<dbReference type="Proteomes" id="UP001172673">
    <property type="component" value="Unassembled WGS sequence"/>
</dbReference>
<name>A0AA38X917_9EURO</name>
<reference evidence="1" key="1">
    <citation type="submission" date="2022-10" db="EMBL/GenBank/DDBJ databases">
        <title>Culturing micro-colonial fungi from biological soil crusts in the Mojave desert and describing Neophaeococcomyces mojavensis, and introducing the new genera and species Taxawa tesnikishii.</title>
        <authorList>
            <person name="Kurbessoian T."/>
            <person name="Stajich J.E."/>
        </authorList>
    </citation>
    <scope>NUCLEOTIDE SEQUENCE</scope>
    <source>
        <strain evidence="1">TK_41</strain>
    </source>
</reference>
<evidence type="ECO:0000313" key="1">
    <source>
        <dbReference type="EMBL" id="KAJ9609108.1"/>
    </source>
</evidence>
<sequence length="389" mass="44518">MAASTVKETICEPHPAEMSEVSKDPQKRLMGIPRELRDKIYTYLLVRDRPVVILFAEPTYPSRWCRQSFHDEICRYSFLGPRNTIGIMLVSKQACNETRDVLYGKNTFDTNKFRGFNNVFINGNGIPKFHGFTGIGTENATKIRTAAFRLKVNTYRDTQDHNDRADFLNILCTQLSGLRHLTLKIVTQNGVCQDDSVRLNVKSRQTRSIRALLTTATRVTKFHPLIRKAVWRKWSGSYASTRKVYCPFSSWPMDEDAITGEFHVDLVPVGHVPVVEGSRRVKNYRGVDFDSVDLVLDSLAIRETPWEDIPSWCNFAKCFKLDAAATTSEKNSAEVQTWPGMDSYDPTSEVHPAKRAHCVARRKMWGDQWWVNGLTFEEGDPLKFQWGLP</sequence>
<dbReference type="AlphaFoldDB" id="A0AA38X917"/>
<gene>
    <name evidence="1" type="ORF">H2200_006879</name>
</gene>
<protein>
    <submittedName>
        <fullName evidence="1">Uncharacterized protein</fullName>
    </submittedName>
</protein>
<proteinExistence type="predicted"/>
<accession>A0AA38X917</accession>
<dbReference type="EMBL" id="JAPDRK010000009">
    <property type="protein sequence ID" value="KAJ9609108.1"/>
    <property type="molecule type" value="Genomic_DNA"/>
</dbReference>
<dbReference type="PANTHER" id="PTHR42085">
    <property type="entry name" value="F-BOX DOMAIN-CONTAINING PROTEIN"/>
    <property type="match status" value="1"/>
</dbReference>
<dbReference type="InterPro" id="IPR038883">
    <property type="entry name" value="AN11006-like"/>
</dbReference>
<evidence type="ECO:0000313" key="2">
    <source>
        <dbReference type="Proteomes" id="UP001172673"/>
    </source>
</evidence>
<organism evidence="1 2">
    <name type="scientific">Cladophialophora chaetospira</name>
    <dbReference type="NCBI Taxonomy" id="386627"/>
    <lineage>
        <taxon>Eukaryota</taxon>
        <taxon>Fungi</taxon>
        <taxon>Dikarya</taxon>
        <taxon>Ascomycota</taxon>
        <taxon>Pezizomycotina</taxon>
        <taxon>Eurotiomycetes</taxon>
        <taxon>Chaetothyriomycetidae</taxon>
        <taxon>Chaetothyriales</taxon>
        <taxon>Herpotrichiellaceae</taxon>
        <taxon>Cladophialophora</taxon>
    </lineage>
</organism>
<comment type="caution">
    <text evidence="1">The sequence shown here is derived from an EMBL/GenBank/DDBJ whole genome shotgun (WGS) entry which is preliminary data.</text>
</comment>
<keyword evidence="2" id="KW-1185">Reference proteome</keyword>
<dbReference type="PANTHER" id="PTHR42085:SF2">
    <property type="entry name" value="F-BOX DOMAIN-CONTAINING PROTEIN"/>
    <property type="match status" value="1"/>
</dbReference>